<dbReference type="AlphaFoldDB" id="A0A0K2GAE6"/>
<dbReference type="Proteomes" id="UP000069205">
    <property type="component" value="Chromosome"/>
</dbReference>
<dbReference type="Gene3D" id="1.10.760.10">
    <property type="entry name" value="Cytochrome c-like domain"/>
    <property type="match status" value="1"/>
</dbReference>
<organism evidence="7 8">
    <name type="scientific">Nitrospira moscoviensis</name>
    <dbReference type="NCBI Taxonomy" id="42253"/>
    <lineage>
        <taxon>Bacteria</taxon>
        <taxon>Pseudomonadati</taxon>
        <taxon>Nitrospirota</taxon>
        <taxon>Nitrospiria</taxon>
        <taxon>Nitrospirales</taxon>
        <taxon>Nitrospiraceae</taxon>
        <taxon>Nitrospira</taxon>
    </lineage>
</organism>
<keyword evidence="5" id="KW-0732">Signal</keyword>
<dbReference type="STRING" id="42253.NITMOv2_1146"/>
<gene>
    <name evidence="7" type="ORF">NITMOv2_1146</name>
</gene>
<evidence type="ECO:0000313" key="7">
    <source>
        <dbReference type="EMBL" id="ALA57577.1"/>
    </source>
</evidence>
<dbReference type="PROSITE" id="PS51007">
    <property type="entry name" value="CYTC"/>
    <property type="match status" value="1"/>
</dbReference>
<evidence type="ECO:0000313" key="8">
    <source>
        <dbReference type="Proteomes" id="UP000069205"/>
    </source>
</evidence>
<dbReference type="InterPro" id="IPR009056">
    <property type="entry name" value="Cyt_c-like_dom"/>
</dbReference>
<evidence type="ECO:0000256" key="5">
    <source>
        <dbReference type="SAM" id="SignalP"/>
    </source>
</evidence>
<evidence type="ECO:0000259" key="6">
    <source>
        <dbReference type="PROSITE" id="PS51007"/>
    </source>
</evidence>
<keyword evidence="8" id="KW-1185">Reference proteome</keyword>
<reference evidence="7 8" key="1">
    <citation type="journal article" date="2015" name="Proc. Natl. Acad. Sci. U.S.A.">
        <title>Expanded metabolic versatility of ubiquitous nitrite-oxidizing bacteria from the genus Nitrospira.</title>
        <authorList>
            <person name="Koch H."/>
            <person name="Lucker S."/>
            <person name="Albertsen M."/>
            <person name="Kitzinger K."/>
            <person name="Herbold C."/>
            <person name="Spieck E."/>
            <person name="Nielsen P.H."/>
            <person name="Wagner M."/>
            <person name="Daims H."/>
        </authorList>
    </citation>
    <scope>NUCLEOTIDE SEQUENCE [LARGE SCALE GENOMIC DNA]</scope>
    <source>
        <strain evidence="7 8">NSP M-1</strain>
    </source>
</reference>
<dbReference type="Pfam" id="PF00034">
    <property type="entry name" value="Cytochrom_C"/>
    <property type="match status" value="1"/>
</dbReference>
<dbReference type="EMBL" id="CP011801">
    <property type="protein sequence ID" value="ALA57577.1"/>
    <property type="molecule type" value="Genomic_DNA"/>
</dbReference>
<feature type="signal peptide" evidence="5">
    <location>
        <begin position="1"/>
        <end position="24"/>
    </location>
</feature>
<dbReference type="InterPro" id="IPR036909">
    <property type="entry name" value="Cyt_c-like_dom_sf"/>
</dbReference>
<feature type="chain" id="PRO_5005476659" evidence="5">
    <location>
        <begin position="25"/>
        <end position="130"/>
    </location>
</feature>
<sequence length="130" mass="13644">MRRVRAICAAGLCLVTLAATPACSQGDAPTKNAAGTVPAELQAGEAKFNANCAACHGVGGVGTSQGPPLVHKIYEPNHHGDAAFQRAAAQGVRAHHWEFGNMPKIDSVTPADVDQITQYVRWLQKQAGVF</sequence>
<accession>A0A0K2GAE6</accession>
<keyword evidence="3 4" id="KW-0408">Iron</keyword>
<proteinExistence type="predicted"/>
<dbReference type="SUPFAM" id="SSF46626">
    <property type="entry name" value="Cytochrome c"/>
    <property type="match status" value="1"/>
</dbReference>
<keyword evidence="2 4" id="KW-0479">Metal-binding</keyword>
<evidence type="ECO:0000256" key="2">
    <source>
        <dbReference type="ARBA" id="ARBA00022723"/>
    </source>
</evidence>
<dbReference type="GO" id="GO:0020037">
    <property type="term" value="F:heme binding"/>
    <property type="evidence" value="ECO:0007669"/>
    <property type="project" value="InterPro"/>
</dbReference>
<dbReference type="PATRIC" id="fig|42253.5.peg.1132"/>
<dbReference type="GO" id="GO:0009055">
    <property type="term" value="F:electron transfer activity"/>
    <property type="evidence" value="ECO:0007669"/>
    <property type="project" value="InterPro"/>
</dbReference>
<evidence type="ECO:0000256" key="4">
    <source>
        <dbReference type="PROSITE-ProRule" id="PRU00433"/>
    </source>
</evidence>
<name>A0A0K2GAE6_NITMO</name>
<dbReference type="GO" id="GO:0046872">
    <property type="term" value="F:metal ion binding"/>
    <property type="evidence" value="ECO:0007669"/>
    <property type="project" value="UniProtKB-KW"/>
</dbReference>
<keyword evidence="1 4" id="KW-0349">Heme</keyword>
<evidence type="ECO:0000256" key="3">
    <source>
        <dbReference type="ARBA" id="ARBA00023004"/>
    </source>
</evidence>
<feature type="domain" description="Cytochrome c" evidence="6">
    <location>
        <begin position="39"/>
        <end position="124"/>
    </location>
</feature>
<evidence type="ECO:0000256" key="1">
    <source>
        <dbReference type="ARBA" id="ARBA00022617"/>
    </source>
</evidence>
<dbReference type="RefSeq" id="WP_053378896.1">
    <property type="nucleotide sequence ID" value="NZ_CP011801.1"/>
</dbReference>
<dbReference type="KEGG" id="nmv:NITMOv2_1146"/>
<dbReference type="OrthoDB" id="9757546at2"/>
<protein>
    <submittedName>
        <fullName evidence="7">Putative Cytochrome c</fullName>
    </submittedName>
</protein>